<accession>A0ABU1P115</accession>
<evidence type="ECO:0000256" key="3">
    <source>
        <dbReference type="ARBA" id="ARBA00023136"/>
    </source>
</evidence>
<dbReference type="PROSITE" id="PS51257">
    <property type="entry name" value="PROKAR_LIPOPROTEIN"/>
    <property type="match status" value="1"/>
</dbReference>
<comment type="caution">
    <text evidence="8">The sequence shown here is derived from an EMBL/GenBank/DDBJ whole genome shotgun (WGS) entry which is preliminary data.</text>
</comment>
<dbReference type="EMBL" id="JAVDSB010000010">
    <property type="protein sequence ID" value="MDR6553440.1"/>
    <property type="molecule type" value="Genomic_DNA"/>
</dbReference>
<dbReference type="PANTHER" id="PTHR43649">
    <property type="entry name" value="ARABINOSE-BINDING PROTEIN-RELATED"/>
    <property type="match status" value="1"/>
</dbReference>
<reference evidence="8 9" key="1">
    <citation type="submission" date="2023-07" db="EMBL/GenBank/DDBJ databases">
        <title>Sorghum-associated microbial communities from plants grown in Nebraska, USA.</title>
        <authorList>
            <person name="Schachtman D."/>
        </authorList>
    </citation>
    <scope>NUCLEOTIDE SEQUENCE [LARGE SCALE GENOMIC DNA]</scope>
    <source>
        <strain evidence="8 9">CC258</strain>
    </source>
</reference>
<evidence type="ECO:0000256" key="5">
    <source>
        <dbReference type="ARBA" id="ARBA00023288"/>
    </source>
</evidence>
<evidence type="ECO:0000256" key="2">
    <source>
        <dbReference type="ARBA" id="ARBA00022729"/>
    </source>
</evidence>
<dbReference type="SUPFAM" id="SSF53850">
    <property type="entry name" value="Periplasmic binding protein-like II"/>
    <property type="match status" value="1"/>
</dbReference>
<feature type="signal peptide" evidence="7">
    <location>
        <begin position="1"/>
        <end position="23"/>
    </location>
</feature>
<feature type="chain" id="PRO_5045606773" evidence="7">
    <location>
        <begin position="24"/>
        <end position="538"/>
    </location>
</feature>
<dbReference type="PANTHER" id="PTHR43649:SF33">
    <property type="entry name" value="POLYGALACTURONAN_RHAMNOGALACTURONAN-BINDING PROTEIN YTCQ"/>
    <property type="match status" value="1"/>
</dbReference>
<dbReference type="InterPro" id="IPR050490">
    <property type="entry name" value="Bact_solute-bd_prot1"/>
</dbReference>
<evidence type="ECO:0000256" key="1">
    <source>
        <dbReference type="ARBA" id="ARBA00022475"/>
    </source>
</evidence>
<evidence type="ECO:0000313" key="9">
    <source>
        <dbReference type="Proteomes" id="UP001267290"/>
    </source>
</evidence>
<keyword evidence="1" id="KW-1003">Cell membrane</keyword>
<organism evidence="8 9">
    <name type="scientific">Paenibacillus qinlingensis</name>
    <dbReference type="NCBI Taxonomy" id="1837343"/>
    <lineage>
        <taxon>Bacteria</taxon>
        <taxon>Bacillati</taxon>
        <taxon>Bacillota</taxon>
        <taxon>Bacilli</taxon>
        <taxon>Bacillales</taxon>
        <taxon>Paenibacillaceae</taxon>
        <taxon>Paenibacillus</taxon>
    </lineage>
</organism>
<proteinExistence type="predicted"/>
<keyword evidence="2 7" id="KW-0732">Signal</keyword>
<evidence type="ECO:0000313" key="8">
    <source>
        <dbReference type="EMBL" id="MDR6553440.1"/>
    </source>
</evidence>
<evidence type="ECO:0000256" key="7">
    <source>
        <dbReference type="SAM" id="SignalP"/>
    </source>
</evidence>
<dbReference type="Pfam" id="PF13416">
    <property type="entry name" value="SBP_bac_8"/>
    <property type="match status" value="1"/>
</dbReference>
<name>A0ABU1P115_9BACL</name>
<dbReference type="InterPro" id="IPR006059">
    <property type="entry name" value="SBP"/>
</dbReference>
<protein>
    <submittedName>
        <fullName evidence="8">Aldouronate transport system substrate-binding protein</fullName>
    </submittedName>
</protein>
<keyword evidence="9" id="KW-1185">Reference proteome</keyword>
<evidence type="ECO:0000256" key="4">
    <source>
        <dbReference type="ARBA" id="ARBA00023139"/>
    </source>
</evidence>
<dbReference type="Gene3D" id="3.40.190.10">
    <property type="entry name" value="Periplasmic binding protein-like II"/>
    <property type="match status" value="2"/>
</dbReference>
<sequence>MGKLLKSVCIPLAAATLLTGVTAGCGSDQNAGEASKASPPPSNFKTSGMPIVSEPVSLKIFTARPPALVEFNKMLMWQEYEKMTGIKVNWVEAPTASLDEKRNLLLASGDLPDVFFKSNLPVSDIINYGSQGTFIKLNDLIDKYAPNIKKTFEKMPDVKKGLTMPDGGIYTLPYIDDNPGTRVAAKIYLNQKWLTALNMKMPTTTDEFYQVLKAFKEKDPNGNGKADEVPYTTPYGTKGLSVMFAGSFGLLNRGNGNADLDFDEKANKVRFIPAQPEYKELLMFLNKLYKEELIDKELFTVKAPQIIAKVDQGIVGGGNGPSETIFGTKNLADFAGLKTVLKGPAGQQVLSVAGSSIRNIGSFAITKANKNLEATIRWVDHFYSEEGIRLFFMGLEGKTYNVENGNYEYINEIKKNPNGLTPQDASSQYMAWNGGDNPTIITEKYFKFITPMSMEVAQAVDKFKPKEVWPPFVYTAEENAKVQGVRNDINTYVAEMRDQFISGKIPFTQWDEYLAKLKQIGLDKLMEVNQASYERYKK</sequence>
<gene>
    <name evidence="8" type="ORF">J2736_004647</name>
</gene>
<keyword evidence="5" id="KW-0449">Lipoprotein</keyword>
<evidence type="ECO:0000256" key="6">
    <source>
        <dbReference type="SAM" id="MobiDB-lite"/>
    </source>
</evidence>
<dbReference type="RefSeq" id="WP_310500909.1">
    <property type="nucleotide sequence ID" value="NZ_JAVDSB010000010.1"/>
</dbReference>
<dbReference type="Proteomes" id="UP001267290">
    <property type="component" value="Unassembled WGS sequence"/>
</dbReference>
<keyword evidence="4" id="KW-0564">Palmitate</keyword>
<keyword evidence="3" id="KW-0472">Membrane</keyword>
<feature type="region of interest" description="Disordered" evidence="6">
    <location>
        <begin position="28"/>
        <end position="48"/>
    </location>
</feature>